<sequence length="126" mass="13157">MAGESLVGAVDDQGGGDFAAAAGEVPGAQAQLIEAVVELLRIERRQRQCLCDAARCRFGFGQRLPAIAADCGELQPPAHELCFGELRGQGGACQHFLRLGIGAGAGERAAPRELRRGGIGRVFDAQ</sequence>
<comment type="caution">
    <text evidence="1">The sequence shown here is derived from an EMBL/GenBank/DDBJ whole genome shotgun (WGS) entry which is preliminary data.</text>
</comment>
<accession>A0A6A7RZ56</accession>
<evidence type="ECO:0000313" key="2">
    <source>
        <dbReference type="Proteomes" id="UP000342300"/>
    </source>
</evidence>
<dbReference type="Proteomes" id="UP000342300">
    <property type="component" value="Unassembled WGS sequence"/>
</dbReference>
<proteinExistence type="predicted"/>
<protein>
    <submittedName>
        <fullName evidence="1">Uncharacterized protein</fullName>
    </submittedName>
</protein>
<gene>
    <name evidence="1" type="ORF">CRU78_18910</name>
</gene>
<feature type="non-terminal residue" evidence="1">
    <location>
        <position position="126"/>
    </location>
</feature>
<reference evidence="1 2" key="1">
    <citation type="submission" date="2017-09" db="EMBL/GenBank/DDBJ databases">
        <title>Metagenomic Analysis Reveals Denitrifying Candidatus Accumulibacter and Flanking Population as a Source of N2O.</title>
        <authorList>
            <person name="Gao H."/>
            <person name="Mao Y."/>
            <person name="Zhao X."/>
            <person name="Liu W.-T."/>
            <person name="Zhang T."/>
            <person name="Wells G."/>
        </authorList>
    </citation>
    <scope>NUCLEOTIDE SEQUENCE [LARGE SCALE GENOMIC DNA]</scope>
    <source>
        <strain evidence="1">CANDO_2_IC</strain>
    </source>
</reference>
<dbReference type="EMBL" id="PDHS01000529">
    <property type="protein sequence ID" value="MQM32440.1"/>
    <property type="molecule type" value="Genomic_DNA"/>
</dbReference>
<evidence type="ECO:0000313" key="1">
    <source>
        <dbReference type="EMBL" id="MQM32440.1"/>
    </source>
</evidence>
<dbReference type="AlphaFoldDB" id="A0A6A7RZ56"/>
<name>A0A6A7RZ56_9PROT</name>
<organism evidence="1 2">
    <name type="scientific">Candidatus Accumulibacter phosphatis</name>
    <dbReference type="NCBI Taxonomy" id="327160"/>
    <lineage>
        <taxon>Bacteria</taxon>
        <taxon>Pseudomonadati</taxon>
        <taxon>Pseudomonadota</taxon>
        <taxon>Betaproteobacteria</taxon>
        <taxon>Candidatus Accumulibacter</taxon>
    </lineage>
</organism>